<gene>
    <name evidence="2" type="ORF">AVDCRST_MAG59-4501</name>
</gene>
<dbReference type="EMBL" id="CADCWF010000334">
    <property type="protein sequence ID" value="CAA9579630.1"/>
    <property type="molecule type" value="Genomic_DNA"/>
</dbReference>
<name>A0A6J4VJC3_9BACT</name>
<organism evidence="2">
    <name type="scientific">uncultured Thermomicrobiales bacterium</name>
    <dbReference type="NCBI Taxonomy" id="1645740"/>
    <lineage>
        <taxon>Bacteria</taxon>
        <taxon>Pseudomonadati</taxon>
        <taxon>Thermomicrobiota</taxon>
        <taxon>Thermomicrobia</taxon>
        <taxon>Thermomicrobiales</taxon>
        <taxon>environmental samples</taxon>
    </lineage>
</organism>
<evidence type="ECO:0000256" key="1">
    <source>
        <dbReference type="SAM" id="SignalP"/>
    </source>
</evidence>
<reference evidence="2" key="1">
    <citation type="submission" date="2020-02" db="EMBL/GenBank/DDBJ databases">
        <authorList>
            <person name="Meier V. D."/>
        </authorList>
    </citation>
    <scope>NUCLEOTIDE SEQUENCE</scope>
    <source>
        <strain evidence="2">AVDCRST_MAG59</strain>
    </source>
</reference>
<sequence>MRIGTIDVRSIKVAAFGMALTLGGIAAPLTAEAAPGHLGSCPTPTEVVAHFDRGLDALVAAGDLTRGEASEAGEQFAAWARTEGAEGFDCDRIRSEMVGHGREVLGVVGLDLAGVRRGFEDGQSLAEMAEANGAGRGELVETLTNLVGDGLDRLERAGAFDRSVAEAFEELAAERIEFAVDYEQGDPLPPGFDHDRS</sequence>
<keyword evidence="1" id="KW-0732">Signal</keyword>
<dbReference type="AlphaFoldDB" id="A0A6J4VJC3"/>
<proteinExistence type="predicted"/>
<evidence type="ECO:0000313" key="2">
    <source>
        <dbReference type="EMBL" id="CAA9579630.1"/>
    </source>
</evidence>
<feature type="signal peptide" evidence="1">
    <location>
        <begin position="1"/>
        <end position="33"/>
    </location>
</feature>
<feature type="chain" id="PRO_5027062535" evidence="1">
    <location>
        <begin position="34"/>
        <end position="197"/>
    </location>
</feature>
<protein>
    <submittedName>
        <fullName evidence="2">Uncharacterized protein</fullName>
    </submittedName>
</protein>
<accession>A0A6J4VJC3</accession>